<dbReference type="InterPro" id="IPR018712">
    <property type="entry name" value="Tle1-like_cat"/>
</dbReference>
<gene>
    <name evidence="2" type="ORF">OSB_20040</name>
</gene>
<evidence type="ECO:0000313" key="2">
    <source>
        <dbReference type="EMBL" id="AKS46543.1"/>
    </source>
</evidence>
<evidence type="ECO:0000313" key="3">
    <source>
        <dbReference type="Proteomes" id="UP000067444"/>
    </source>
</evidence>
<reference evidence="2 3" key="1">
    <citation type="journal article" date="2015" name="Genome Announc.">
        <title>Closed Genome Sequence of Octadecabacter temperatus SB1, the First Mesophilic Species of the Genus Octadecabacter.</title>
        <authorList>
            <person name="Voget S."/>
            <person name="Billerbeck S."/>
            <person name="Simon M."/>
            <person name="Daniel R."/>
        </authorList>
    </citation>
    <scope>NUCLEOTIDE SEQUENCE [LARGE SCALE GENOMIC DNA]</scope>
    <source>
        <strain evidence="2 3">SB1</strain>
    </source>
</reference>
<proteinExistence type="predicted"/>
<organism evidence="2 3">
    <name type="scientific">Octadecabacter temperatus</name>
    <dbReference type="NCBI Taxonomy" id="1458307"/>
    <lineage>
        <taxon>Bacteria</taxon>
        <taxon>Pseudomonadati</taxon>
        <taxon>Pseudomonadota</taxon>
        <taxon>Alphaproteobacteria</taxon>
        <taxon>Rhodobacterales</taxon>
        <taxon>Roseobacteraceae</taxon>
        <taxon>Octadecabacter</taxon>
    </lineage>
</organism>
<accession>A0A0K0Y6E1</accession>
<keyword evidence="3" id="KW-1185">Reference proteome</keyword>
<dbReference type="Pfam" id="PF09994">
    <property type="entry name" value="T6SS_Tle1-like_cat"/>
    <property type="match status" value="1"/>
</dbReference>
<dbReference type="EMBL" id="CP012160">
    <property type="protein sequence ID" value="AKS46543.1"/>
    <property type="molecule type" value="Genomic_DNA"/>
</dbReference>
<dbReference type="Proteomes" id="UP000067444">
    <property type="component" value="Chromosome"/>
</dbReference>
<sequence length="414" mass="45945">MKRIAIFIDGTWNRPDAKHPTNVVRLSRCVASHAVGGMPQVVLYSPGVGSGRGNNWAARRMDRLLGGALGWGLTDIIEEAYRNLVFLFEPGDEIMVFGFSRGAFAARSLVGLIRSCGIPARDKLAEIPEAMRRYRSRAPETHPDHPESLAFRAAFAPNVYVNETEAKWRRKNGAPINDAVRLGIAYLGVWDTVSALGLPAFAPFATRFNAQYRFHDAALTSMVLAARHAISIDERRKTFPSYPWSNMLDLNVKYERELIPTHMQQWFPGNHGSVGGGGSRVGLSSISLNWVALGAQAAGLRLDWSEMDRVAPRFDVTERLDNKFGPVGLSGALMSAISKDRDGPSGLDELSMAALDRCDAEPEYQRNATLRQIYHEVHGVDDAQRDAIRNARKWADGGYTHLPDEILRPHQWLS</sequence>
<feature type="domain" description="T6SS Phospholipase effector Tle1-like catalytic" evidence="1">
    <location>
        <begin position="2"/>
        <end position="291"/>
    </location>
</feature>
<dbReference type="KEGG" id="otm:OSB_20040"/>
<dbReference type="PANTHER" id="PTHR33840:SF1">
    <property type="entry name" value="TLE1 PHOSPHOLIPASE DOMAIN-CONTAINING PROTEIN"/>
    <property type="match status" value="1"/>
</dbReference>
<protein>
    <recommendedName>
        <fullName evidence="1">T6SS Phospholipase effector Tle1-like catalytic domain-containing protein</fullName>
    </recommendedName>
</protein>
<dbReference type="RefSeq" id="WP_049834841.1">
    <property type="nucleotide sequence ID" value="NZ_CP012160.1"/>
</dbReference>
<dbReference type="STRING" id="1458307.OSB_20040"/>
<dbReference type="AlphaFoldDB" id="A0A0K0Y6E1"/>
<dbReference type="OrthoDB" id="4378831at2"/>
<name>A0A0K0Y6E1_9RHOB</name>
<evidence type="ECO:0000259" key="1">
    <source>
        <dbReference type="Pfam" id="PF09994"/>
    </source>
</evidence>
<dbReference type="PANTHER" id="PTHR33840">
    <property type="match status" value="1"/>
</dbReference>
<dbReference type="PATRIC" id="fig|1458307.3.peg.2019"/>